<feature type="region of interest" description="Disordered" evidence="3">
    <location>
        <begin position="1"/>
        <end position="137"/>
    </location>
</feature>
<organism evidence="4">
    <name type="scientific">Epizootic hemorrhagic disease virus</name>
    <name type="common">serotype 1 / strain IbAr22619</name>
    <dbReference type="NCBI Taxonomy" id="449135"/>
    <lineage>
        <taxon>Viruses</taxon>
        <taxon>Riboviria</taxon>
        <taxon>Orthornavirae</taxon>
        <taxon>Duplornaviricota</taxon>
        <taxon>Resentoviricetes</taxon>
        <taxon>Reovirales</taxon>
        <taxon>Sedoreoviridae</taxon>
        <taxon>Orbivirus</taxon>
        <taxon>Orbivirus ruminantium</taxon>
        <taxon>Epizootic hemorrhagic disease virus</taxon>
    </lineage>
</organism>
<dbReference type="Pfam" id="PF01516">
    <property type="entry name" value="Orbi_VP6"/>
    <property type="match status" value="1"/>
</dbReference>
<feature type="compositionally biased region" description="Gly residues" evidence="3">
    <location>
        <begin position="128"/>
        <end position="137"/>
    </location>
</feature>
<dbReference type="PRINTS" id="PR00902">
    <property type="entry name" value="VP6CAPSID"/>
</dbReference>
<comment type="subcellular location">
    <subcellularLocation>
        <location evidence="1">Virion</location>
    </subcellularLocation>
</comment>
<dbReference type="GO" id="GO:0005198">
    <property type="term" value="F:structural molecule activity"/>
    <property type="evidence" value="ECO:0007669"/>
    <property type="project" value="InterPro"/>
</dbReference>
<dbReference type="GO" id="GO:0019028">
    <property type="term" value="C:viral capsid"/>
    <property type="evidence" value="ECO:0007669"/>
    <property type="project" value="InterPro"/>
</dbReference>
<feature type="compositionally biased region" description="Basic and acidic residues" evidence="3">
    <location>
        <begin position="30"/>
        <end position="89"/>
    </location>
</feature>
<sequence length="362" mass="40549">MSAAVLLAPGDVIQRSTEELKQRQIQIHLVEWEKEDKEKKEETEKKSESGGQKAEEKEKEKDEETPPKRREEKKTDEKNANENDVRRMDAPMGHRPGDHRSVERKEGFGDGGGDKVKGGDRNDAARTGGDGTGGGRWLVGSEEIAQCLQNRYGVSIPVYKPGANGTFINLEKSLQKELGFSREMAAEQTEALRTIKSELKKRKMARPHAMKNDVTQKNDKRGGKGERNDGVKKGEEKNTDKRENRDDDDDKEEKEKTEPSVSSSERIPDLAVEDVMSQKKLLSMIGGGEKRDETIRARETSVMLVSNSIDDVAHATAYFTAPTGDTKWKEVARAAAKRSNIMAYTSEEGDIKKNFLHLIDHL</sequence>
<keyword evidence="2" id="KW-0946">Virion</keyword>
<evidence type="ECO:0000256" key="3">
    <source>
        <dbReference type="SAM" id="MobiDB-lite"/>
    </source>
</evidence>
<dbReference type="InterPro" id="IPR001399">
    <property type="entry name" value="Orbi_VP6"/>
</dbReference>
<accession>C8TE93</accession>
<evidence type="ECO:0000256" key="1">
    <source>
        <dbReference type="ARBA" id="ARBA00004328"/>
    </source>
</evidence>
<feature type="compositionally biased region" description="Basic and acidic residues" evidence="3">
    <location>
        <begin position="95"/>
        <end position="124"/>
    </location>
</feature>
<proteinExistence type="predicted"/>
<protein>
    <submittedName>
        <fullName evidence="4">VP6 protein</fullName>
    </submittedName>
</protein>
<gene>
    <name evidence="4" type="primary">VP6</name>
</gene>
<reference evidence="4" key="1">
    <citation type="journal article" date="2009" name="Virus Res.">
        <title>Genetic and phylogenetic analysis of the core proteins VP1, VP3, VP4, VP6 and VP7 of epizootic haemorrhagic disease virus (EHDV).</title>
        <authorList>
            <person name="Anthony S.J."/>
            <person name="Maan N."/>
            <person name="Maan S."/>
            <person name="Sutton G."/>
            <person name="Attoui H."/>
            <person name="Mertens P.P."/>
        </authorList>
    </citation>
    <scope>NUCLEOTIDE SEQUENCE</scope>
    <source>
        <strain evidence="4">IbAr22619</strain>
    </source>
</reference>
<feature type="region of interest" description="Disordered" evidence="3">
    <location>
        <begin position="198"/>
        <end position="271"/>
    </location>
</feature>
<name>C8TE93_EHDV1</name>
<evidence type="ECO:0000256" key="2">
    <source>
        <dbReference type="ARBA" id="ARBA00022844"/>
    </source>
</evidence>
<dbReference type="EMBL" id="AM745015">
    <property type="protein sequence ID" value="CAN89112.1"/>
    <property type="molecule type" value="Genomic_RNA"/>
</dbReference>
<evidence type="ECO:0000313" key="4">
    <source>
        <dbReference type="EMBL" id="CAN89112.1"/>
    </source>
</evidence>
<feature type="compositionally biased region" description="Basic residues" evidence="3">
    <location>
        <begin position="199"/>
        <end position="209"/>
    </location>
</feature>
<feature type="compositionally biased region" description="Basic and acidic residues" evidence="3">
    <location>
        <begin position="210"/>
        <end position="245"/>
    </location>
</feature>